<dbReference type="PANTHER" id="PTHR30572:SF4">
    <property type="entry name" value="ABC TRANSPORTER PERMEASE YTRF"/>
    <property type="match status" value="1"/>
</dbReference>
<reference evidence="10" key="1">
    <citation type="submission" date="2006-10" db="EMBL/GenBank/DDBJ databases">
        <title>Complete sequence of Solibacter usitatus Ellin6076.</title>
        <authorList>
            <consortium name="US DOE Joint Genome Institute"/>
            <person name="Copeland A."/>
            <person name="Lucas S."/>
            <person name="Lapidus A."/>
            <person name="Barry K."/>
            <person name="Detter J.C."/>
            <person name="Glavina del Rio T."/>
            <person name="Hammon N."/>
            <person name="Israni S."/>
            <person name="Dalin E."/>
            <person name="Tice H."/>
            <person name="Pitluck S."/>
            <person name="Thompson L.S."/>
            <person name="Brettin T."/>
            <person name="Bruce D."/>
            <person name="Han C."/>
            <person name="Tapia R."/>
            <person name="Gilna P."/>
            <person name="Schmutz J."/>
            <person name="Larimer F."/>
            <person name="Land M."/>
            <person name="Hauser L."/>
            <person name="Kyrpides N."/>
            <person name="Mikhailova N."/>
            <person name="Janssen P.H."/>
            <person name="Kuske C.R."/>
            <person name="Richardson P."/>
        </authorList>
    </citation>
    <scope>NUCLEOTIDE SEQUENCE</scope>
    <source>
        <strain evidence="10">Ellin6076</strain>
    </source>
</reference>
<dbReference type="InParanoid" id="Q027U2"/>
<evidence type="ECO:0000256" key="5">
    <source>
        <dbReference type="ARBA" id="ARBA00023136"/>
    </source>
</evidence>
<feature type="transmembrane region" description="Helical" evidence="7">
    <location>
        <begin position="384"/>
        <end position="406"/>
    </location>
</feature>
<evidence type="ECO:0000256" key="6">
    <source>
        <dbReference type="ARBA" id="ARBA00038076"/>
    </source>
</evidence>
<dbReference type="KEGG" id="sus:Acid_1725"/>
<evidence type="ECO:0000313" key="10">
    <source>
        <dbReference type="EMBL" id="ABJ82715.1"/>
    </source>
</evidence>
<evidence type="ECO:0000256" key="2">
    <source>
        <dbReference type="ARBA" id="ARBA00022475"/>
    </source>
</evidence>
<protein>
    <recommendedName>
        <fullName evidence="11">ABC efflux pump, inner membrane subunit</fullName>
    </recommendedName>
</protein>
<dbReference type="InterPro" id="IPR050250">
    <property type="entry name" value="Macrolide_Exporter_MacB"/>
</dbReference>
<dbReference type="PANTHER" id="PTHR30572">
    <property type="entry name" value="MEMBRANE COMPONENT OF TRANSPORTER-RELATED"/>
    <property type="match status" value="1"/>
</dbReference>
<keyword evidence="5 7" id="KW-0472">Membrane</keyword>
<proteinExistence type="inferred from homology"/>
<feature type="transmembrane region" description="Helical" evidence="7">
    <location>
        <begin position="346"/>
        <end position="372"/>
    </location>
</feature>
<keyword evidence="4 7" id="KW-1133">Transmembrane helix</keyword>
<evidence type="ECO:0000259" key="8">
    <source>
        <dbReference type="Pfam" id="PF02687"/>
    </source>
</evidence>
<feature type="domain" description="MacB-like periplasmic core" evidence="9">
    <location>
        <begin position="38"/>
        <end position="265"/>
    </location>
</feature>
<dbReference type="STRING" id="234267.Acid_1725"/>
<dbReference type="InterPro" id="IPR003838">
    <property type="entry name" value="ABC3_permease_C"/>
</dbReference>
<dbReference type="GO" id="GO:0005886">
    <property type="term" value="C:plasma membrane"/>
    <property type="evidence" value="ECO:0007669"/>
    <property type="project" value="UniProtKB-SubCell"/>
</dbReference>
<dbReference type="Pfam" id="PF02687">
    <property type="entry name" value="FtsX"/>
    <property type="match status" value="1"/>
</dbReference>
<name>Q027U2_SOLUE</name>
<dbReference type="InterPro" id="IPR025857">
    <property type="entry name" value="MacB_PCD"/>
</dbReference>
<accession>Q027U2</accession>
<feature type="transmembrane region" description="Helical" evidence="7">
    <location>
        <begin position="299"/>
        <end position="326"/>
    </location>
</feature>
<comment type="subcellular location">
    <subcellularLocation>
        <location evidence="1">Cell membrane</location>
        <topology evidence="1">Multi-pass membrane protein</topology>
    </subcellularLocation>
</comment>
<dbReference type="OrthoDB" id="9770036at2"/>
<evidence type="ECO:0000256" key="4">
    <source>
        <dbReference type="ARBA" id="ARBA00022989"/>
    </source>
</evidence>
<dbReference type="eggNOG" id="COG0577">
    <property type="taxonomic scope" value="Bacteria"/>
</dbReference>
<dbReference type="GO" id="GO:0022857">
    <property type="term" value="F:transmembrane transporter activity"/>
    <property type="evidence" value="ECO:0007669"/>
    <property type="project" value="TreeGrafter"/>
</dbReference>
<dbReference type="HOGENOM" id="CLU_000604_8_0_0"/>
<comment type="similarity">
    <text evidence="6">Belongs to the ABC-4 integral membrane protein family.</text>
</comment>
<feature type="transmembrane region" description="Helical" evidence="7">
    <location>
        <begin position="39"/>
        <end position="59"/>
    </location>
</feature>
<dbReference type="EMBL" id="CP000473">
    <property type="protein sequence ID" value="ABJ82715.1"/>
    <property type="molecule type" value="Genomic_DNA"/>
</dbReference>
<dbReference type="Pfam" id="PF12704">
    <property type="entry name" value="MacB_PCD"/>
    <property type="match status" value="1"/>
</dbReference>
<evidence type="ECO:0008006" key="11">
    <source>
        <dbReference type="Google" id="ProtNLM"/>
    </source>
</evidence>
<organism evidence="10">
    <name type="scientific">Solibacter usitatus (strain Ellin6076)</name>
    <dbReference type="NCBI Taxonomy" id="234267"/>
    <lineage>
        <taxon>Bacteria</taxon>
        <taxon>Pseudomonadati</taxon>
        <taxon>Acidobacteriota</taxon>
        <taxon>Terriglobia</taxon>
        <taxon>Bryobacterales</taxon>
        <taxon>Solibacteraceae</taxon>
        <taxon>Candidatus Solibacter</taxon>
    </lineage>
</organism>
<evidence type="ECO:0000259" key="9">
    <source>
        <dbReference type="Pfam" id="PF12704"/>
    </source>
</evidence>
<feature type="domain" description="ABC3 transporter permease C-terminal" evidence="8">
    <location>
        <begin position="306"/>
        <end position="416"/>
    </location>
</feature>
<keyword evidence="2" id="KW-1003">Cell membrane</keyword>
<evidence type="ECO:0000256" key="7">
    <source>
        <dbReference type="SAM" id="Phobius"/>
    </source>
</evidence>
<evidence type="ECO:0000256" key="1">
    <source>
        <dbReference type="ARBA" id="ARBA00004651"/>
    </source>
</evidence>
<sequence length="424" mass="46823">MGDKFGAMKTGRGISPWTTGREAFWIAVEALRSHKLRSFLTLLGVVIATTTLIVVMSIVNGMNLYIAEHIANLGTNTFVLHQFQWAQGFDSFLNARRRNKPIRIEDYEYLRDNLQGYRQIGAMASLNPSPAARYKGRLIDEITLNGMTASFADIGREKVEQGRYISEQDYQHNARVCVIGADLVDKLFPNSDPLDKEIQIGGLPFRVVGVTERVGSTFGQSQDNFAIVPLSTFKAIWMGRPELLVYIKSPDGPHMAELQDEVRALMRMRRHVPYREEDTFGINASDTLMSAWKNLTGTIFAVTIGLVAVFMVVGGIVIMNIMLASVTERTHEIGVRKSLGARRRDILWQFVFESGMMSSIGGLAGVLAAVAVARVVNIYFTADIPVAAVMVGVGLSAAVGLFFGIYPARKAARLDPIEALRSEN</sequence>
<gene>
    <name evidence="10" type="ordered locus">Acid_1725</name>
</gene>
<dbReference type="AlphaFoldDB" id="Q027U2"/>
<keyword evidence="3 7" id="KW-0812">Transmembrane</keyword>
<evidence type="ECO:0000256" key="3">
    <source>
        <dbReference type="ARBA" id="ARBA00022692"/>
    </source>
</evidence>